<dbReference type="GO" id="GO:0009398">
    <property type="term" value="P:FMN biosynthetic process"/>
    <property type="evidence" value="ECO:0007669"/>
    <property type="project" value="UniProtKB-UniRule"/>
</dbReference>
<dbReference type="SUPFAM" id="SSF82114">
    <property type="entry name" value="Riboflavin kinase-like"/>
    <property type="match status" value="1"/>
</dbReference>
<keyword evidence="4 14" id="KW-0288">FMN</keyword>
<dbReference type="InterPro" id="IPR014729">
    <property type="entry name" value="Rossmann-like_a/b/a_fold"/>
</dbReference>
<feature type="domain" description="Riboflavin kinase" evidence="15">
    <location>
        <begin position="183"/>
        <end position="308"/>
    </location>
</feature>
<comment type="pathway">
    <text evidence="2 14">Cofactor biosynthesis; FMN biosynthesis; FMN from riboflavin (ATP route): step 1/1.</text>
</comment>
<keyword evidence="6 14" id="KW-0548">Nucleotidyltransferase</keyword>
<dbReference type="GO" id="GO:0006747">
    <property type="term" value="P:FAD biosynthetic process"/>
    <property type="evidence" value="ECO:0007669"/>
    <property type="project" value="UniProtKB-UniRule"/>
</dbReference>
<evidence type="ECO:0000256" key="7">
    <source>
        <dbReference type="ARBA" id="ARBA00022741"/>
    </source>
</evidence>
<gene>
    <name evidence="16" type="primary">ribF</name>
    <name evidence="16" type="ORF">GDZ32_04860</name>
</gene>
<dbReference type="AlphaFoldDB" id="A0A6A7K192"/>
<keyword evidence="5 14" id="KW-0808">Transferase</keyword>
<evidence type="ECO:0000256" key="12">
    <source>
        <dbReference type="ARBA" id="ARBA00047880"/>
    </source>
</evidence>
<keyword evidence="7 14" id="KW-0547">Nucleotide-binding</keyword>
<comment type="catalytic activity">
    <reaction evidence="12 14">
        <text>riboflavin + ATP = FMN + ADP + H(+)</text>
        <dbReference type="Rhea" id="RHEA:14357"/>
        <dbReference type="ChEBI" id="CHEBI:15378"/>
        <dbReference type="ChEBI" id="CHEBI:30616"/>
        <dbReference type="ChEBI" id="CHEBI:57986"/>
        <dbReference type="ChEBI" id="CHEBI:58210"/>
        <dbReference type="ChEBI" id="CHEBI:456216"/>
        <dbReference type="EC" id="2.7.1.26"/>
    </reaction>
</comment>
<dbReference type="GO" id="GO:0008531">
    <property type="term" value="F:riboflavin kinase activity"/>
    <property type="evidence" value="ECO:0007669"/>
    <property type="project" value="UniProtKB-UniRule"/>
</dbReference>
<sequence length="325" mass="37228">MKIIHLTYPVSENVISSKTILALGFFDGVHLGHQRLINKAKEIADQKRLPLVVLTFDRHPKEIYADKKDFKYLKTLDEKADKMAELGVDYLAVMPFTKKFSEIDAQSFVDNVIIKLNADTVVAGFDYTYGPKETANMKNLPKFAKGRFEIVVMPKQIFNGKKIGSTEIRQAIREGKMDLAFQLMGHHYVMSGTVGHGKRNGHKLGFPTANLVWASHKVIPKIGVYATKTQVNGKWYESMTSVGYNVTIGQPEKIFIESHIFDFKEDIYDQPIKIKWYKYTRGEIKFSGLDELKKQLEKDQIEIKHYFAQEAQCITKKPKNLEKSN</sequence>
<dbReference type="GO" id="GO:0003919">
    <property type="term" value="F:FMN adenylyltransferase activity"/>
    <property type="evidence" value="ECO:0007669"/>
    <property type="project" value="UniProtKB-UniRule"/>
</dbReference>
<evidence type="ECO:0000256" key="10">
    <source>
        <dbReference type="ARBA" id="ARBA00022840"/>
    </source>
</evidence>
<dbReference type="InterPro" id="IPR002606">
    <property type="entry name" value="Riboflavin_kinase_bac"/>
</dbReference>
<evidence type="ECO:0000256" key="1">
    <source>
        <dbReference type="ARBA" id="ARBA00004726"/>
    </source>
</evidence>
<evidence type="ECO:0000313" key="16">
    <source>
        <dbReference type="EMBL" id="MPW14329.1"/>
    </source>
</evidence>
<reference evidence="16 17" key="1">
    <citation type="submission" date="2019-10" db="EMBL/GenBank/DDBJ databases">
        <title>Draft genome sequences of Lactobacillus strains.</title>
        <authorList>
            <person name="Cho G.-S."/>
            <person name="Fagbemigun O."/>
            <person name="Brinks E."/>
            <person name="Franz C.M.A.P."/>
        </authorList>
    </citation>
    <scope>NUCLEOTIDE SEQUENCE [LARGE SCALE GENOMIC DNA]</scope>
    <source>
        <strain evidence="16 17">313</strain>
    </source>
</reference>
<evidence type="ECO:0000256" key="6">
    <source>
        <dbReference type="ARBA" id="ARBA00022695"/>
    </source>
</evidence>
<dbReference type="Gene3D" id="3.40.50.620">
    <property type="entry name" value="HUPs"/>
    <property type="match status" value="1"/>
</dbReference>
<evidence type="ECO:0000256" key="14">
    <source>
        <dbReference type="PIRNR" id="PIRNR004491"/>
    </source>
</evidence>
<dbReference type="GO" id="GO:0005524">
    <property type="term" value="F:ATP binding"/>
    <property type="evidence" value="ECO:0007669"/>
    <property type="project" value="UniProtKB-UniRule"/>
</dbReference>
<dbReference type="InterPro" id="IPR004821">
    <property type="entry name" value="Cyt_trans-like"/>
</dbReference>
<proteinExistence type="inferred from homology"/>
<dbReference type="FunFam" id="3.40.50.620:FF:000021">
    <property type="entry name" value="Riboflavin biosynthesis protein"/>
    <property type="match status" value="1"/>
</dbReference>
<accession>A0A6A7K192</accession>
<keyword evidence="11" id="KW-0511">Multifunctional enzyme</keyword>
<keyword evidence="9 14" id="KW-0274">FAD</keyword>
<evidence type="ECO:0000256" key="4">
    <source>
        <dbReference type="ARBA" id="ARBA00022643"/>
    </source>
</evidence>
<dbReference type="Pfam" id="PF01687">
    <property type="entry name" value="Flavokinase"/>
    <property type="match status" value="1"/>
</dbReference>
<evidence type="ECO:0000256" key="2">
    <source>
        <dbReference type="ARBA" id="ARBA00005201"/>
    </source>
</evidence>
<name>A0A6A7K192_LACHE</name>
<dbReference type="InterPro" id="IPR023468">
    <property type="entry name" value="Riboflavin_kinase"/>
</dbReference>
<comment type="similarity">
    <text evidence="14">Belongs to the ribF family.</text>
</comment>
<dbReference type="UniPathway" id="UPA00277">
    <property type="reaction ID" value="UER00407"/>
</dbReference>
<dbReference type="GO" id="GO:0009231">
    <property type="term" value="P:riboflavin biosynthetic process"/>
    <property type="evidence" value="ECO:0007669"/>
    <property type="project" value="InterPro"/>
</dbReference>
<dbReference type="NCBIfam" id="TIGR00125">
    <property type="entry name" value="cyt_tran_rel"/>
    <property type="match status" value="1"/>
</dbReference>
<dbReference type="PANTHER" id="PTHR22749">
    <property type="entry name" value="RIBOFLAVIN KINASE/FMN ADENYLYLTRANSFERASE"/>
    <property type="match status" value="1"/>
</dbReference>
<dbReference type="Proteomes" id="UP000430466">
    <property type="component" value="Unassembled WGS sequence"/>
</dbReference>
<dbReference type="PIRSF" id="PIRSF004491">
    <property type="entry name" value="FAD_Synth"/>
    <property type="match status" value="1"/>
</dbReference>
<keyword evidence="3 14" id="KW-0285">Flavoprotein</keyword>
<organism evidence="16 17">
    <name type="scientific">Lactobacillus helveticus</name>
    <name type="common">Lactobacillus suntoryeus</name>
    <dbReference type="NCBI Taxonomy" id="1587"/>
    <lineage>
        <taxon>Bacteria</taxon>
        <taxon>Bacillati</taxon>
        <taxon>Bacillota</taxon>
        <taxon>Bacilli</taxon>
        <taxon>Lactobacillales</taxon>
        <taxon>Lactobacillaceae</taxon>
        <taxon>Lactobacillus</taxon>
    </lineage>
</organism>
<dbReference type="SMART" id="SM00904">
    <property type="entry name" value="Flavokinase"/>
    <property type="match status" value="1"/>
</dbReference>
<dbReference type="NCBIfam" id="NF004162">
    <property type="entry name" value="PRK05627.1-5"/>
    <property type="match status" value="1"/>
</dbReference>
<evidence type="ECO:0000256" key="9">
    <source>
        <dbReference type="ARBA" id="ARBA00022827"/>
    </source>
</evidence>
<dbReference type="CDD" id="cd02064">
    <property type="entry name" value="FAD_synthetase_N"/>
    <property type="match status" value="1"/>
</dbReference>
<comment type="catalytic activity">
    <reaction evidence="13 14">
        <text>FMN + ATP + H(+) = FAD + diphosphate</text>
        <dbReference type="Rhea" id="RHEA:17237"/>
        <dbReference type="ChEBI" id="CHEBI:15378"/>
        <dbReference type="ChEBI" id="CHEBI:30616"/>
        <dbReference type="ChEBI" id="CHEBI:33019"/>
        <dbReference type="ChEBI" id="CHEBI:57692"/>
        <dbReference type="ChEBI" id="CHEBI:58210"/>
        <dbReference type="EC" id="2.7.7.2"/>
    </reaction>
</comment>
<comment type="caution">
    <text evidence="16">The sequence shown here is derived from an EMBL/GenBank/DDBJ whole genome shotgun (WGS) entry which is preliminary data.</text>
</comment>
<keyword evidence="8 14" id="KW-0418">Kinase</keyword>
<dbReference type="UniPathway" id="UPA00276">
    <property type="reaction ID" value="UER00406"/>
</dbReference>
<dbReference type="EC" id="2.7.1.26" evidence="14"/>
<dbReference type="InterPro" id="IPR015865">
    <property type="entry name" value="Riboflavin_kinase_bac/euk"/>
</dbReference>
<evidence type="ECO:0000256" key="8">
    <source>
        <dbReference type="ARBA" id="ARBA00022777"/>
    </source>
</evidence>
<dbReference type="Pfam" id="PF06574">
    <property type="entry name" value="FAD_syn"/>
    <property type="match status" value="1"/>
</dbReference>
<dbReference type="Gene3D" id="2.40.30.30">
    <property type="entry name" value="Riboflavin kinase-like"/>
    <property type="match status" value="1"/>
</dbReference>
<protein>
    <recommendedName>
        <fullName evidence="14">Riboflavin biosynthesis protein</fullName>
    </recommendedName>
    <domain>
        <recommendedName>
            <fullName evidence="14">Riboflavin kinase</fullName>
            <ecNumber evidence="14">2.7.1.26</ecNumber>
        </recommendedName>
        <alternativeName>
            <fullName evidence="14">Flavokinase</fullName>
        </alternativeName>
    </domain>
    <domain>
        <recommendedName>
            <fullName evidence="14">FMN adenylyltransferase</fullName>
            <ecNumber evidence="14">2.7.7.2</ecNumber>
        </recommendedName>
        <alternativeName>
            <fullName evidence="14">FAD pyrophosphorylase</fullName>
        </alternativeName>
        <alternativeName>
            <fullName evidence="14">FAD synthase</fullName>
        </alternativeName>
    </domain>
</protein>
<keyword evidence="10 14" id="KW-0067">ATP-binding</keyword>
<dbReference type="SUPFAM" id="SSF52374">
    <property type="entry name" value="Nucleotidylyl transferase"/>
    <property type="match status" value="1"/>
</dbReference>
<dbReference type="InterPro" id="IPR015864">
    <property type="entry name" value="FAD_synthase"/>
</dbReference>
<dbReference type="InterPro" id="IPR023465">
    <property type="entry name" value="Riboflavin_kinase_dom_sf"/>
</dbReference>
<evidence type="ECO:0000313" key="17">
    <source>
        <dbReference type="Proteomes" id="UP000430466"/>
    </source>
</evidence>
<dbReference type="NCBIfam" id="TIGR00083">
    <property type="entry name" value="ribF"/>
    <property type="match status" value="1"/>
</dbReference>
<evidence type="ECO:0000256" key="11">
    <source>
        <dbReference type="ARBA" id="ARBA00023268"/>
    </source>
</evidence>
<dbReference type="EC" id="2.7.7.2" evidence="14"/>
<comment type="pathway">
    <text evidence="1 14">Cofactor biosynthesis; FAD biosynthesis; FAD from FMN: step 1/1.</text>
</comment>
<dbReference type="PANTHER" id="PTHR22749:SF6">
    <property type="entry name" value="RIBOFLAVIN KINASE"/>
    <property type="match status" value="1"/>
</dbReference>
<evidence type="ECO:0000259" key="15">
    <source>
        <dbReference type="SMART" id="SM00904"/>
    </source>
</evidence>
<dbReference type="EMBL" id="WHOE01000028">
    <property type="protein sequence ID" value="MPW14329.1"/>
    <property type="molecule type" value="Genomic_DNA"/>
</dbReference>
<evidence type="ECO:0000256" key="13">
    <source>
        <dbReference type="ARBA" id="ARBA00049494"/>
    </source>
</evidence>
<evidence type="ECO:0000256" key="5">
    <source>
        <dbReference type="ARBA" id="ARBA00022679"/>
    </source>
</evidence>
<evidence type="ECO:0000256" key="3">
    <source>
        <dbReference type="ARBA" id="ARBA00022630"/>
    </source>
</evidence>